<dbReference type="InterPro" id="IPR020846">
    <property type="entry name" value="MFS_dom"/>
</dbReference>
<evidence type="ECO:0000256" key="1">
    <source>
        <dbReference type="ARBA" id="ARBA00022692"/>
    </source>
</evidence>
<feature type="transmembrane region" description="Helical" evidence="4">
    <location>
        <begin position="117"/>
        <end position="139"/>
    </location>
</feature>
<keyword evidence="7" id="KW-1185">Reference proteome</keyword>
<keyword evidence="2 4" id="KW-1133">Transmembrane helix</keyword>
<feature type="domain" description="Major facilitator superfamily (MFS) profile" evidence="5">
    <location>
        <begin position="13"/>
        <end position="390"/>
    </location>
</feature>
<dbReference type="InterPro" id="IPR037541">
    <property type="entry name" value="MFS_YfcJ"/>
</dbReference>
<evidence type="ECO:0000256" key="3">
    <source>
        <dbReference type="ARBA" id="ARBA00023136"/>
    </source>
</evidence>
<dbReference type="GO" id="GO:0022857">
    <property type="term" value="F:transmembrane transporter activity"/>
    <property type="evidence" value="ECO:0007669"/>
    <property type="project" value="UniProtKB-UniRule"/>
</dbReference>
<comment type="subcellular location">
    <subcellularLocation>
        <location evidence="4">Cell inner membrane</location>
        <topology evidence="4">Multi-pass membrane protein</topology>
    </subcellularLocation>
</comment>
<dbReference type="GO" id="GO:0005886">
    <property type="term" value="C:plasma membrane"/>
    <property type="evidence" value="ECO:0007669"/>
    <property type="project" value="UniProtKB-SubCell"/>
</dbReference>
<comment type="caution">
    <text evidence="6">The sequence shown here is derived from an EMBL/GenBank/DDBJ whole genome shotgun (WGS) entry which is preliminary data.</text>
</comment>
<evidence type="ECO:0000256" key="4">
    <source>
        <dbReference type="HAMAP-Rule" id="MF_02091"/>
    </source>
</evidence>
<feature type="transmembrane region" description="Helical" evidence="4">
    <location>
        <begin position="85"/>
        <end position="111"/>
    </location>
</feature>
<dbReference type="Pfam" id="PF07690">
    <property type="entry name" value="MFS_1"/>
    <property type="match status" value="1"/>
</dbReference>
<accession>A0A261UIP5</accession>
<feature type="transmembrane region" description="Helical" evidence="4">
    <location>
        <begin position="332"/>
        <end position="350"/>
    </location>
</feature>
<feature type="transmembrane region" description="Helical" evidence="4">
    <location>
        <begin position="302"/>
        <end position="320"/>
    </location>
</feature>
<keyword evidence="4" id="KW-0813">Transport</keyword>
<evidence type="ECO:0000256" key="2">
    <source>
        <dbReference type="ARBA" id="ARBA00022989"/>
    </source>
</evidence>
<dbReference type="CDD" id="cd17489">
    <property type="entry name" value="MFS_YfcJ_like"/>
    <property type="match status" value="1"/>
</dbReference>
<dbReference type="SUPFAM" id="SSF103473">
    <property type="entry name" value="MFS general substrate transporter"/>
    <property type="match status" value="1"/>
</dbReference>
<dbReference type="EMBL" id="NEVS01000004">
    <property type="protein sequence ID" value="OZI61798.1"/>
    <property type="molecule type" value="Genomic_DNA"/>
</dbReference>
<dbReference type="PROSITE" id="PS50850">
    <property type="entry name" value="MFS"/>
    <property type="match status" value="1"/>
</dbReference>
<dbReference type="OrthoDB" id="322544at2"/>
<evidence type="ECO:0000259" key="5">
    <source>
        <dbReference type="PROSITE" id="PS50850"/>
    </source>
</evidence>
<dbReference type="InterPro" id="IPR036259">
    <property type="entry name" value="MFS_trans_sf"/>
</dbReference>
<protein>
    <recommendedName>
        <fullName evidence="4">Uncharacterized MFS-type transporter CAL28_21370</fullName>
    </recommendedName>
</protein>
<dbReference type="AlphaFoldDB" id="A0A261UIP5"/>
<dbReference type="NCBIfam" id="NF003477">
    <property type="entry name" value="PRK05122.1"/>
    <property type="match status" value="1"/>
</dbReference>
<evidence type="ECO:0000313" key="7">
    <source>
        <dbReference type="Proteomes" id="UP000215767"/>
    </source>
</evidence>
<feature type="transmembrane region" description="Helical" evidence="4">
    <location>
        <begin position="45"/>
        <end position="64"/>
    </location>
</feature>
<dbReference type="InterPro" id="IPR011701">
    <property type="entry name" value="MFS"/>
</dbReference>
<feature type="transmembrane region" description="Helical" evidence="4">
    <location>
        <begin position="174"/>
        <end position="195"/>
    </location>
</feature>
<dbReference type="PANTHER" id="PTHR23531">
    <property type="entry name" value="QUINOLENE RESISTANCE PROTEIN NORA"/>
    <property type="match status" value="1"/>
</dbReference>
<feature type="transmembrane region" description="Helical" evidence="4">
    <location>
        <begin position="146"/>
        <end position="168"/>
    </location>
</feature>
<keyword evidence="1 4" id="KW-0812">Transmembrane</keyword>
<reference evidence="7" key="1">
    <citation type="submission" date="2017-05" db="EMBL/GenBank/DDBJ databases">
        <title>Complete and WGS of Bordetella genogroups.</title>
        <authorList>
            <person name="Spilker T."/>
            <person name="Lipuma J."/>
        </authorList>
    </citation>
    <scope>NUCLEOTIDE SEQUENCE [LARGE SCALE GENOMIC DNA]</scope>
    <source>
        <strain evidence="7">AU8856</strain>
    </source>
</reference>
<organism evidence="6 7">
    <name type="scientific">Bordetella genomosp. 11</name>
    <dbReference type="NCBI Taxonomy" id="1416808"/>
    <lineage>
        <taxon>Bacteria</taxon>
        <taxon>Pseudomonadati</taxon>
        <taxon>Pseudomonadota</taxon>
        <taxon>Betaproteobacteria</taxon>
        <taxon>Burkholderiales</taxon>
        <taxon>Alcaligenaceae</taxon>
        <taxon>Bordetella</taxon>
    </lineage>
</organism>
<dbReference type="HAMAP" id="MF_02091">
    <property type="entry name" value="MFS_YfcJ"/>
    <property type="match status" value="1"/>
</dbReference>
<comment type="similarity">
    <text evidence="4">Belongs to the major facilitator superfamily. YfcJ family.</text>
</comment>
<feature type="transmembrane region" description="Helical" evidence="4">
    <location>
        <begin position="247"/>
        <end position="266"/>
    </location>
</feature>
<keyword evidence="4" id="KW-1003">Cell membrane</keyword>
<dbReference type="Gene3D" id="1.20.1250.20">
    <property type="entry name" value="MFS general substrate transporter like domains"/>
    <property type="match status" value="1"/>
</dbReference>
<feature type="transmembrane region" description="Helical" evidence="4">
    <location>
        <begin position="362"/>
        <end position="385"/>
    </location>
</feature>
<dbReference type="RefSeq" id="WP_094843188.1">
    <property type="nucleotide sequence ID" value="NZ_NEVS01000004.1"/>
</dbReference>
<feature type="transmembrane region" description="Helical" evidence="4">
    <location>
        <begin position="215"/>
        <end position="241"/>
    </location>
</feature>
<gene>
    <name evidence="6" type="ORF">CAL28_21370</name>
</gene>
<dbReference type="Proteomes" id="UP000215767">
    <property type="component" value="Unassembled WGS sequence"/>
</dbReference>
<dbReference type="InterPro" id="IPR052714">
    <property type="entry name" value="MFS_Exporter"/>
</dbReference>
<evidence type="ECO:0000313" key="6">
    <source>
        <dbReference type="EMBL" id="OZI61798.1"/>
    </source>
</evidence>
<keyword evidence="3 4" id="KW-0472">Membrane</keyword>
<dbReference type="PANTHER" id="PTHR23531:SF1">
    <property type="entry name" value="QUINOLENE RESISTANCE PROTEIN NORA"/>
    <property type="match status" value="1"/>
</dbReference>
<name>A0A261UIP5_9BORD</name>
<keyword evidence="4" id="KW-0997">Cell inner membrane</keyword>
<proteinExistence type="inferred from homology"/>
<dbReference type="NCBIfam" id="NF009048">
    <property type="entry name" value="PRK12382.1"/>
    <property type="match status" value="1"/>
</dbReference>
<feature type="transmembrane region" description="Helical" evidence="4">
    <location>
        <begin position="278"/>
        <end position="296"/>
    </location>
</feature>
<feature type="transmembrane region" description="Helical" evidence="4">
    <location>
        <begin position="14"/>
        <end position="39"/>
    </location>
</feature>
<sequence>MSDIPDLSLAQRRLIITTLALFLSYLAVAMALPAVPVYVTRDLGMSNAAGGLAVGIAFFSTILTRNFSGGLADRRGSRFAMLRGLFIYVAACLLCLASATPGLHGALAYGALLVGRLLLGLGESLVIVASISWGIGLMGSARSGKVMALVGAAMYGAFAVGGPLGLSLLHATGFSGLMAVCAALPLLGACMVRGLPEVQPEAGRRDSFWRILGRIWLPGAAVCLQGVGFAALAAFISLYFLSRGWPYAGLGLTCFGGGFVAVRLLFGHLPDKIGGTPVAMVSLIVEAVGQYLLWLAPGPGLALAGALLTGLGCSMVFPAMGSEVVKGMPPQLRGTAVGGFAAFQDLAYGATGPVTGLLADHFGYGVVFLIGGIAATLGLSAAIMAHRRSDQHHLSATGEGS</sequence>